<keyword evidence="3 4" id="KW-0732">Signal</keyword>
<accession>A0A5Q0C9X7</accession>
<dbReference type="SUPFAM" id="SSF53822">
    <property type="entry name" value="Periplasmic binding protein-like I"/>
    <property type="match status" value="1"/>
</dbReference>
<organism evidence="6 7">
    <name type="scientific">Rhizobium grahamii</name>
    <dbReference type="NCBI Taxonomy" id="1120045"/>
    <lineage>
        <taxon>Bacteria</taxon>
        <taxon>Pseudomonadati</taxon>
        <taxon>Pseudomonadota</taxon>
        <taxon>Alphaproteobacteria</taxon>
        <taxon>Hyphomicrobiales</taxon>
        <taxon>Rhizobiaceae</taxon>
        <taxon>Rhizobium/Agrobacterium group</taxon>
        <taxon>Rhizobium</taxon>
    </lineage>
</organism>
<dbReference type="AlphaFoldDB" id="A0A5Q0C9X7"/>
<feature type="chain" id="PRO_5024947962" evidence="4">
    <location>
        <begin position="24"/>
        <end position="319"/>
    </location>
</feature>
<evidence type="ECO:0000256" key="2">
    <source>
        <dbReference type="ARBA" id="ARBA00007639"/>
    </source>
</evidence>
<evidence type="ECO:0000313" key="7">
    <source>
        <dbReference type="Proteomes" id="UP000326881"/>
    </source>
</evidence>
<dbReference type="InterPro" id="IPR028082">
    <property type="entry name" value="Peripla_BP_I"/>
</dbReference>
<gene>
    <name evidence="6" type="ORF">FZ934_08575</name>
</gene>
<comment type="subcellular location">
    <subcellularLocation>
        <location evidence="1">Cell envelope</location>
    </subcellularLocation>
</comment>
<dbReference type="Proteomes" id="UP000326881">
    <property type="component" value="Chromosome"/>
</dbReference>
<dbReference type="EMBL" id="CP043498">
    <property type="protein sequence ID" value="QFY60479.1"/>
    <property type="molecule type" value="Genomic_DNA"/>
</dbReference>
<proteinExistence type="inferred from homology"/>
<protein>
    <submittedName>
        <fullName evidence="6">Sugar ABC transporter substrate-binding protein</fullName>
    </submittedName>
</protein>
<sequence>MKRIALSFAALLAASTIAIPSSAADLTIGLSFDKVEPFREVQIGALKAAAEKMGAAVKVANADKDAQRQASQVDTFISDGVGAIIAIPWDIEAAVTLAQVAQTSSIPFITMDQAPADLSAVTYHVGGDPCADGRTAGEFFVKAAGGKPFKLVEIQGGLANDNGIRRSSCLNEALKAAPNITVVAQVPTDWSTEKAMIGVQNALQEHPDLNGVYQPWNDGLQGVFSALEAKGRLKKVGDPQHVVVVSIDGLPSGCRAVRDGFLDLDIATPIAEMADRAVSAALKAVKGEGVEPKSEFLPGIAYGPSDVEAKAAGLSGCKG</sequence>
<dbReference type="CDD" id="cd01536">
    <property type="entry name" value="PBP1_ABC_sugar_binding-like"/>
    <property type="match status" value="1"/>
</dbReference>
<evidence type="ECO:0000313" key="6">
    <source>
        <dbReference type="EMBL" id="QFY60479.1"/>
    </source>
</evidence>
<dbReference type="InterPro" id="IPR025997">
    <property type="entry name" value="SBP_2_dom"/>
</dbReference>
<dbReference type="Pfam" id="PF13407">
    <property type="entry name" value="Peripla_BP_4"/>
    <property type="match status" value="1"/>
</dbReference>
<reference evidence="6 7" key="1">
    <citation type="submission" date="2019-08" db="EMBL/GenBank/DDBJ databases">
        <title>Prosopis cineraria nodule microbiome.</title>
        <authorList>
            <person name="Ali R."/>
            <person name="Chaluvadi S.R."/>
            <person name="Wang X."/>
        </authorList>
    </citation>
    <scope>NUCLEOTIDE SEQUENCE [LARGE SCALE GENOMIC DNA]</scope>
    <source>
        <strain evidence="6 7">BG7</strain>
    </source>
</reference>
<dbReference type="GO" id="GO:0030246">
    <property type="term" value="F:carbohydrate binding"/>
    <property type="evidence" value="ECO:0007669"/>
    <property type="project" value="UniProtKB-ARBA"/>
</dbReference>
<feature type="signal peptide" evidence="4">
    <location>
        <begin position="1"/>
        <end position="23"/>
    </location>
</feature>
<evidence type="ECO:0000259" key="5">
    <source>
        <dbReference type="Pfam" id="PF13407"/>
    </source>
</evidence>
<feature type="domain" description="Periplasmic binding protein" evidence="5">
    <location>
        <begin position="36"/>
        <end position="288"/>
    </location>
</feature>
<evidence type="ECO:0000256" key="1">
    <source>
        <dbReference type="ARBA" id="ARBA00004196"/>
    </source>
</evidence>
<name>A0A5Q0C9X7_9HYPH</name>
<dbReference type="Gene3D" id="3.40.50.2300">
    <property type="match status" value="2"/>
</dbReference>
<dbReference type="PANTHER" id="PTHR46847">
    <property type="entry name" value="D-ALLOSE-BINDING PERIPLASMIC PROTEIN-RELATED"/>
    <property type="match status" value="1"/>
</dbReference>
<dbReference type="OrthoDB" id="4827464at2"/>
<dbReference type="PANTHER" id="PTHR46847:SF1">
    <property type="entry name" value="D-ALLOSE-BINDING PERIPLASMIC PROTEIN-RELATED"/>
    <property type="match status" value="1"/>
</dbReference>
<evidence type="ECO:0000256" key="4">
    <source>
        <dbReference type="SAM" id="SignalP"/>
    </source>
</evidence>
<comment type="similarity">
    <text evidence="2">Belongs to the bacterial solute-binding protein 2 family.</text>
</comment>
<keyword evidence="7" id="KW-1185">Reference proteome</keyword>
<evidence type="ECO:0000256" key="3">
    <source>
        <dbReference type="ARBA" id="ARBA00022729"/>
    </source>
</evidence>
<dbReference type="KEGG" id="rgr:FZ934_08575"/>
<dbReference type="RefSeq" id="WP_153270721.1">
    <property type="nucleotide sequence ID" value="NZ_CP043498.1"/>
</dbReference>
<dbReference type="GO" id="GO:0030313">
    <property type="term" value="C:cell envelope"/>
    <property type="evidence" value="ECO:0007669"/>
    <property type="project" value="UniProtKB-SubCell"/>
</dbReference>